<gene>
    <name evidence="2" type="ORF">Scaly_0853100</name>
</gene>
<name>A0AAW2QV10_9LAMI</name>
<feature type="compositionally biased region" description="Polar residues" evidence="1">
    <location>
        <begin position="95"/>
        <end position="106"/>
    </location>
</feature>
<evidence type="ECO:0000256" key="1">
    <source>
        <dbReference type="SAM" id="MobiDB-lite"/>
    </source>
</evidence>
<feature type="compositionally biased region" description="Basic residues" evidence="1">
    <location>
        <begin position="332"/>
        <end position="343"/>
    </location>
</feature>
<proteinExistence type="predicted"/>
<feature type="region of interest" description="Disordered" evidence="1">
    <location>
        <begin position="191"/>
        <end position="236"/>
    </location>
</feature>
<reference evidence="2" key="2">
    <citation type="journal article" date="2024" name="Plant">
        <title>Genomic evolution and insights into agronomic trait innovations of Sesamum species.</title>
        <authorList>
            <person name="Miao H."/>
            <person name="Wang L."/>
            <person name="Qu L."/>
            <person name="Liu H."/>
            <person name="Sun Y."/>
            <person name="Le M."/>
            <person name="Wang Q."/>
            <person name="Wei S."/>
            <person name="Zheng Y."/>
            <person name="Lin W."/>
            <person name="Duan Y."/>
            <person name="Cao H."/>
            <person name="Xiong S."/>
            <person name="Wang X."/>
            <person name="Wei L."/>
            <person name="Li C."/>
            <person name="Ma Q."/>
            <person name="Ju M."/>
            <person name="Zhao R."/>
            <person name="Li G."/>
            <person name="Mu C."/>
            <person name="Tian Q."/>
            <person name="Mei H."/>
            <person name="Zhang T."/>
            <person name="Gao T."/>
            <person name="Zhang H."/>
        </authorList>
    </citation>
    <scope>NUCLEOTIDE SEQUENCE</scope>
    <source>
        <strain evidence="2">KEN8</strain>
    </source>
</reference>
<dbReference type="AlphaFoldDB" id="A0AAW2QV10"/>
<feature type="compositionally biased region" description="Polar residues" evidence="1">
    <location>
        <begin position="226"/>
        <end position="235"/>
    </location>
</feature>
<feature type="compositionally biased region" description="Low complexity" evidence="1">
    <location>
        <begin position="76"/>
        <end position="92"/>
    </location>
</feature>
<protein>
    <submittedName>
        <fullName evidence="2">Uncharacterized protein</fullName>
    </submittedName>
</protein>
<dbReference type="EMBL" id="JACGWM010000005">
    <property type="protein sequence ID" value="KAL0371715.1"/>
    <property type="molecule type" value="Genomic_DNA"/>
</dbReference>
<reference evidence="2" key="1">
    <citation type="submission" date="2020-06" db="EMBL/GenBank/DDBJ databases">
        <authorList>
            <person name="Li T."/>
            <person name="Hu X."/>
            <person name="Zhang T."/>
            <person name="Song X."/>
            <person name="Zhang H."/>
            <person name="Dai N."/>
            <person name="Sheng W."/>
            <person name="Hou X."/>
            <person name="Wei L."/>
        </authorList>
    </citation>
    <scope>NUCLEOTIDE SEQUENCE</scope>
    <source>
        <strain evidence="2">KEN8</strain>
        <tissue evidence="2">Leaf</tissue>
    </source>
</reference>
<organism evidence="2">
    <name type="scientific">Sesamum calycinum</name>
    <dbReference type="NCBI Taxonomy" id="2727403"/>
    <lineage>
        <taxon>Eukaryota</taxon>
        <taxon>Viridiplantae</taxon>
        <taxon>Streptophyta</taxon>
        <taxon>Embryophyta</taxon>
        <taxon>Tracheophyta</taxon>
        <taxon>Spermatophyta</taxon>
        <taxon>Magnoliopsida</taxon>
        <taxon>eudicotyledons</taxon>
        <taxon>Gunneridae</taxon>
        <taxon>Pentapetalae</taxon>
        <taxon>asterids</taxon>
        <taxon>lamiids</taxon>
        <taxon>Lamiales</taxon>
        <taxon>Pedaliaceae</taxon>
        <taxon>Sesamum</taxon>
    </lineage>
</organism>
<feature type="non-terminal residue" evidence="2">
    <location>
        <position position="1"/>
    </location>
</feature>
<sequence>VKAWVADKDAEALRCQKLLVEEEEAAQKRQAVLLERKKQKKLRQKEQKVKEQFYGSNENLNVDVEAVDGPTSTEASGPSSPSDCNSNSPDVPINLDSSLESMQPQSKEPEEETEAHSNISSEHINLGDSQTIEPQMVGANGHRALVTNRWHASKSQRGSRYGFHGENGHQIEENKCEVIIGSISVALKNSVADQQDSRPDEAQDVSSTEHTMLKKKNTSEKLIKANSAQSGSSRGASKLWRPVIHDENAQRECLPFSSIAAKEFLAQRWKEAISSDHVKLVLSAGPEPPGCSDVQQDSSTVYNVLELHECSNNQFGRNAQGKFTKKQEKSLKVKYRPKQKVVG</sequence>
<feature type="region of interest" description="Disordered" evidence="1">
    <location>
        <begin position="315"/>
        <end position="343"/>
    </location>
</feature>
<dbReference type="PANTHER" id="PTHR36055:SF1">
    <property type="entry name" value="C2H2-LIKE ZINC FINGER PROTEIN"/>
    <property type="match status" value="1"/>
</dbReference>
<dbReference type="PANTHER" id="PTHR36055">
    <property type="entry name" value="C2H2-LIKE ZINC FINGER PROTEIN"/>
    <property type="match status" value="1"/>
</dbReference>
<comment type="caution">
    <text evidence="2">The sequence shown here is derived from an EMBL/GenBank/DDBJ whole genome shotgun (WGS) entry which is preliminary data.</text>
</comment>
<accession>A0AAW2QV10</accession>
<feature type="region of interest" description="Disordered" evidence="1">
    <location>
        <begin position="36"/>
        <end position="119"/>
    </location>
</feature>
<evidence type="ECO:0000313" key="2">
    <source>
        <dbReference type="EMBL" id="KAL0371715.1"/>
    </source>
</evidence>